<evidence type="ECO:0000256" key="2">
    <source>
        <dbReference type="ARBA" id="ARBA00022553"/>
    </source>
</evidence>
<evidence type="ECO:0000256" key="8">
    <source>
        <dbReference type="ARBA" id="ARBA00022989"/>
    </source>
</evidence>
<keyword evidence="1 10" id="KW-0813">Transport</keyword>
<name>A0A4T0V7M3_9NEIS</name>
<organism evidence="11 12">
    <name type="scientific">Crenobacter intestini</name>
    <dbReference type="NCBI Taxonomy" id="2563443"/>
    <lineage>
        <taxon>Bacteria</taxon>
        <taxon>Pseudomonadati</taxon>
        <taxon>Pseudomonadota</taxon>
        <taxon>Betaproteobacteria</taxon>
        <taxon>Neisseriales</taxon>
        <taxon>Neisseriaceae</taxon>
        <taxon>Crenobacter</taxon>
    </lineage>
</organism>
<comment type="caution">
    <text evidence="11">The sequence shown here is derived from an EMBL/GenBank/DDBJ whole genome shotgun (WGS) entry which is preliminary data.</text>
</comment>
<dbReference type="GO" id="GO:0022900">
    <property type="term" value="P:electron transport chain"/>
    <property type="evidence" value="ECO:0007669"/>
    <property type="project" value="UniProtKB-UniRule"/>
</dbReference>
<keyword evidence="2 10" id="KW-0597">Phosphoprotein</keyword>
<keyword evidence="6 10" id="KW-1278">Translocase</keyword>
<reference evidence="11 12" key="1">
    <citation type="submission" date="2019-04" db="EMBL/GenBank/DDBJ databases">
        <title>Crenobacter sp. nov.</title>
        <authorList>
            <person name="Shi S."/>
        </authorList>
    </citation>
    <scope>NUCLEOTIDE SEQUENCE [LARGE SCALE GENOMIC DNA]</scope>
    <source>
        <strain evidence="11 12">GY 70310</strain>
    </source>
</reference>
<dbReference type="HAMAP" id="MF_00462">
    <property type="entry name" value="RsxD_RnfD"/>
    <property type="match status" value="1"/>
</dbReference>
<keyword evidence="5 10" id="KW-0812">Transmembrane</keyword>
<dbReference type="AlphaFoldDB" id="A0A4T0V7M3"/>
<dbReference type="Proteomes" id="UP000308891">
    <property type="component" value="Unassembled WGS sequence"/>
</dbReference>
<dbReference type="RefSeq" id="WP_136551306.1">
    <property type="nucleotide sequence ID" value="NZ_STGJ01000001.1"/>
</dbReference>
<feature type="transmembrane region" description="Helical" evidence="10">
    <location>
        <begin position="20"/>
        <end position="53"/>
    </location>
</feature>
<dbReference type="OrthoDB" id="9776359at2"/>
<dbReference type="InterPro" id="IPR011303">
    <property type="entry name" value="RnfD_bac"/>
</dbReference>
<accession>A0A4T0V7M3</accession>
<feature type="transmembrane region" description="Helical" evidence="10">
    <location>
        <begin position="283"/>
        <end position="301"/>
    </location>
</feature>
<comment type="subcellular location">
    <subcellularLocation>
        <location evidence="10">Cell inner membrane</location>
        <topology evidence="10">Multi-pass membrane protein</topology>
    </subcellularLocation>
</comment>
<keyword evidence="10" id="KW-1003">Cell membrane</keyword>
<feature type="modified residue" description="FMN phosphoryl threonine" evidence="10">
    <location>
        <position position="172"/>
    </location>
</feature>
<dbReference type="PANTHER" id="PTHR30578">
    <property type="entry name" value="ELECTRON TRANSPORT COMPLEX PROTEIN RNFD"/>
    <property type="match status" value="1"/>
</dbReference>
<keyword evidence="8 10" id="KW-1133">Transmembrane helix</keyword>
<protein>
    <recommendedName>
        <fullName evidence="10">Ion-translocating oxidoreductase complex subunit D</fullName>
        <ecNumber evidence="10">7.-.-.-</ecNumber>
    </recommendedName>
    <alternativeName>
        <fullName evidence="10">Rnf electron transport complex subunit D</fullName>
    </alternativeName>
</protein>
<comment type="subunit">
    <text evidence="10">The complex is composed of six subunits: RnfA, RnfB, RnfC, RnfD, RnfE and RnfG.</text>
</comment>
<feature type="transmembrane region" description="Helical" evidence="10">
    <location>
        <begin position="121"/>
        <end position="140"/>
    </location>
</feature>
<evidence type="ECO:0000256" key="3">
    <source>
        <dbReference type="ARBA" id="ARBA00022630"/>
    </source>
</evidence>
<keyword evidence="4 10" id="KW-0288">FMN</keyword>
<comment type="cofactor">
    <cofactor evidence="10">
        <name>FMN</name>
        <dbReference type="ChEBI" id="CHEBI:58210"/>
    </cofactor>
</comment>
<evidence type="ECO:0000256" key="7">
    <source>
        <dbReference type="ARBA" id="ARBA00022982"/>
    </source>
</evidence>
<comment type="caution">
    <text evidence="10">Lacks conserved residue(s) required for the propagation of feature annotation.</text>
</comment>
<comment type="function">
    <text evidence="10">Part of a membrane-bound complex that couples electron transfer with translocation of ions across the membrane.</text>
</comment>
<sequence>MMYAPYLARPTTVSTVMFKVLAALLPAIATSVWVFGAGVLVQLVLASVTALVTEALMLRARAVPVAPFLKDGSALLTAWLLALSMPPLGVWWLIVVATAFAIVFGKQLYGGLGNNPFNPAMVGFAMAIVAFPAQMAAWGIPHGPLSALDQLGWIFARELPAHLTLDAITSATPLDYLKTHIAPDMPAGDVMANPLFGRLGGAGREWVALAYLAGGLYLLQQKVIAWHTTVALLGALGLVALLMHLADPWYYSGAPFHLAAGATMLAAFFIVTDPVSAPVSARGRLIFGAGVGVLIYVIRVFGGYPDAAAFSVLLMNIATPLIDRYTRPPSFGAANRKRKEKSR</sequence>
<feature type="transmembrane region" description="Helical" evidence="10">
    <location>
        <begin position="224"/>
        <end position="243"/>
    </location>
</feature>
<evidence type="ECO:0000313" key="12">
    <source>
        <dbReference type="Proteomes" id="UP000308891"/>
    </source>
</evidence>
<dbReference type="Pfam" id="PF03116">
    <property type="entry name" value="NQR2_RnfD_RnfE"/>
    <property type="match status" value="1"/>
</dbReference>
<keyword evidence="12" id="KW-1185">Reference proteome</keyword>
<evidence type="ECO:0000256" key="1">
    <source>
        <dbReference type="ARBA" id="ARBA00022448"/>
    </source>
</evidence>
<feature type="transmembrane region" description="Helical" evidence="10">
    <location>
        <begin position="89"/>
        <end position="109"/>
    </location>
</feature>
<dbReference type="InterPro" id="IPR004338">
    <property type="entry name" value="NqrB/RnfD"/>
</dbReference>
<keyword evidence="9 10" id="KW-0472">Membrane</keyword>
<evidence type="ECO:0000256" key="6">
    <source>
        <dbReference type="ARBA" id="ARBA00022967"/>
    </source>
</evidence>
<comment type="similarity">
    <text evidence="10">Belongs to the NqrB/RnfD family.</text>
</comment>
<dbReference type="EC" id="7.-.-.-" evidence="10"/>
<evidence type="ECO:0000256" key="4">
    <source>
        <dbReference type="ARBA" id="ARBA00022643"/>
    </source>
</evidence>
<dbReference type="GO" id="GO:0005886">
    <property type="term" value="C:plasma membrane"/>
    <property type="evidence" value="ECO:0007669"/>
    <property type="project" value="UniProtKB-SubCell"/>
</dbReference>
<dbReference type="EMBL" id="STGJ01000001">
    <property type="protein sequence ID" value="TIC87295.1"/>
    <property type="molecule type" value="Genomic_DNA"/>
</dbReference>
<proteinExistence type="inferred from homology"/>
<gene>
    <name evidence="10" type="primary">rnfD</name>
    <name evidence="11" type="ORF">E5K04_02450</name>
</gene>
<keyword evidence="7 10" id="KW-0249">Electron transport</keyword>
<feature type="transmembrane region" description="Helical" evidence="10">
    <location>
        <begin position="249"/>
        <end position="271"/>
    </location>
</feature>
<evidence type="ECO:0000313" key="11">
    <source>
        <dbReference type="EMBL" id="TIC87295.1"/>
    </source>
</evidence>
<dbReference type="GO" id="GO:0055085">
    <property type="term" value="P:transmembrane transport"/>
    <property type="evidence" value="ECO:0007669"/>
    <property type="project" value="InterPro"/>
</dbReference>
<evidence type="ECO:0000256" key="9">
    <source>
        <dbReference type="ARBA" id="ARBA00023136"/>
    </source>
</evidence>
<evidence type="ECO:0000256" key="5">
    <source>
        <dbReference type="ARBA" id="ARBA00022692"/>
    </source>
</evidence>
<evidence type="ECO:0000256" key="10">
    <source>
        <dbReference type="HAMAP-Rule" id="MF_00462"/>
    </source>
</evidence>
<keyword evidence="10" id="KW-0997">Cell inner membrane</keyword>
<keyword evidence="3 10" id="KW-0285">Flavoprotein</keyword>
<dbReference type="NCBIfam" id="TIGR01946">
    <property type="entry name" value="rnfD"/>
    <property type="match status" value="1"/>
</dbReference>
<dbReference type="PANTHER" id="PTHR30578:SF0">
    <property type="entry name" value="ION-TRANSLOCATING OXIDOREDUCTASE COMPLEX SUBUNIT D"/>
    <property type="match status" value="1"/>
</dbReference>